<dbReference type="GO" id="GO:0009295">
    <property type="term" value="C:nucleoid"/>
    <property type="evidence" value="ECO:0007669"/>
    <property type="project" value="UniProtKB-SubCell"/>
</dbReference>
<reference evidence="6 7" key="1">
    <citation type="submission" date="2015-11" db="EMBL/GenBank/DDBJ databases">
        <title>Expanding the genomic diversity of Burkholderia species for the development of highly accurate diagnostics.</title>
        <authorList>
            <person name="Sahl J."/>
            <person name="Keim P."/>
            <person name="Wagner D."/>
        </authorList>
    </citation>
    <scope>NUCLEOTIDE SEQUENCE [LARGE SCALE GENOMIC DNA]</scope>
    <source>
        <strain evidence="6 7">MSMB1302</strain>
    </source>
</reference>
<dbReference type="Gene3D" id="4.10.430.30">
    <property type="match status" value="1"/>
</dbReference>
<feature type="domain" description="DNA-binding protein H-NS-like C-terminal" evidence="5">
    <location>
        <begin position="61"/>
        <end position="101"/>
    </location>
</feature>
<proteinExistence type="inferred from homology"/>
<keyword evidence="4" id="KW-0238">DNA-binding</keyword>
<evidence type="ECO:0000256" key="1">
    <source>
        <dbReference type="ARBA" id="ARBA00004453"/>
    </source>
</evidence>
<name>A0A103Z9H3_BURCE</name>
<comment type="subcellular location">
    <subcellularLocation>
        <location evidence="1">Cytoplasm</location>
        <location evidence="1">Nucleoid</location>
    </subcellularLocation>
</comment>
<protein>
    <recommendedName>
        <fullName evidence="5">DNA-binding protein H-NS-like C-terminal domain-containing protein</fullName>
    </recommendedName>
</protein>
<evidence type="ECO:0000313" key="7">
    <source>
        <dbReference type="Proteomes" id="UP000069001"/>
    </source>
</evidence>
<evidence type="ECO:0000259" key="5">
    <source>
        <dbReference type="SMART" id="SM00528"/>
    </source>
</evidence>
<dbReference type="SUPFAM" id="SSF81273">
    <property type="entry name" value="H-NS histone-like proteins"/>
    <property type="match status" value="1"/>
</dbReference>
<dbReference type="GO" id="GO:0003677">
    <property type="term" value="F:DNA binding"/>
    <property type="evidence" value="ECO:0007669"/>
    <property type="project" value="UniProtKB-KW"/>
</dbReference>
<dbReference type="EMBL" id="LOYH01000089">
    <property type="protein sequence ID" value="KVK75923.1"/>
    <property type="molecule type" value="Genomic_DNA"/>
</dbReference>
<dbReference type="RefSeq" id="WP_059731777.1">
    <property type="nucleotide sequence ID" value="NZ_LOYH01000089.1"/>
</dbReference>
<evidence type="ECO:0000256" key="4">
    <source>
        <dbReference type="ARBA" id="ARBA00023125"/>
    </source>
</evidence>
<organism evidence="6 7">
    <name type="scientific">Burkholderia cepacia</name>
    <name type="common">Pseudomonas cepacia</name>
    <dbReference type="NCBI Taxonomy" id="292"/>
    <lineage>
        <taxon>Bacteria</taxon>
        <taxon>Pseudomonadati</taxon>
        <taxon>Pseudomonadota</taxon>
        <taxon>Betaproteobacteria</taxon>
        <taxon>Burkholderiales</taxon>
        <taxon>Burkholderiaceae</taxon>
        <taxon>Burkholderia</taxon>
        <taxon>Burkholderia cepacia complex</taxon>
    </lineage>
</organism>
<dbReference type="AlphaFoldDB" id="A0A103Z9H3"/>
<dbReference type="PANTHER" id="PTHR38097:SF2">
    <property type="entry name" value="DNA-BINDING PROTEIN STPA"/>
    <property type="match status" value="1"/>
</dbReference>
<comment type="caution">
    <text evidence="6">The sequence shown here is derived from an EMBL/GenBank/DDBJ whole genome shotgun (WGS) entry which is preliminary data.</text>
</comment>
<dbReference type="PANTHER" id="PTHR38097">
    <property type="match status" value="1"/>
</dbReference>
<evidence type="ECO:0000256" key="2">
    <source>
        <dbReference type="ARBA" id="ARBA00010610"/>
    </source>
</evidence>
<keyword evidence="3" id="KW-0963">Cytoplasm</keyword>
<sequence length="107" mass="12294">MQTYKELLDELQRVQAEVEAARLAGFQRAVEEIRLTVAAYKIAETDIFPPRVSRRRGSTRSMPRSIVAPKYRNPATGATWAGRGRRPHWLKDVDDIDAYLIERGPRE</sequence>
<dbReference type="Pfam" id="PF00816">
    <property type="entry name" value="Histone_HNS"/>
    <property type="match status" value="1"/>
</dbReference>
<comment type="similarity">
    <text evidence="2">Belongs to the histone-like protein H-NS family.</text>
</comment>
<evidence type="ECO:0000313" key="6">
    <source>
        <dbReference type="EMBL" id="KVK75923.1"/>
    </source>
</evidence>
<dbReference type="InterPro" id="IPR027444">
    <property type="entry name" value="H-NS_C_dom"/>
</dbReference>
<gene>
    <name evidence="6" type="ORF">WS90_25065</name>
</gene>
<evidence type="ECO:0000256" key="3">
    <source>
        <dbReference type="ARBA" id="ARBA00022490"/>
    </source>
</evidence>
<dbReference type="SMART" id="SM00528">
    <property type="entry name" value="HNS"/>
    <property type="match status" value="1"/>
</dbReference>
<accession>A0A103Z9H3</accession>
<dbReference type="Proteomes" id="UP000069001">
    <property type="component" value="Unassembled WGS sequence"/>
</dbReference>